<keyword evidence="2" id="KW-0547">Nucleotide-binding</keyword>
<dbReference type="Pfam" id="PF00005">
    <property type="entry name" value="ABC_tran"/>
    <property type="match status" value="1"/>
</dbReference>
<dbReference type="Gene3D" id="3.40.50.300">
    <property type="entry name" value="P-loop containing nucleotide triphosphate hydrolases"/>
    <property type="match status" value="1"/>
</dbReference>
<accession>A0ABZ2YD46</accession>
<organism evidence="7 8">
    <name type="scientific">Thermatribacter velox</name>
    <dbReference type="NCBI Taxonomy" id="3039681"/>
    <lineage>
        <taxon>Bacteria</taxon>
        <taxon>Pseudomonadati</taxon>
        <taxon>Atribacterota</taxon>
        <taxon>Atribacteria</taxon>
        <taxon>Atribacterales</taxon>
        <taxon>Thermatribacteraceae</taxon>
        <taxon>Thermatribacter</taxon>
    </lineage>
</organism>
<proteinExistence type="predicted"/>
<evidence type="ECO:0000313" key="7">
    <source>
        <dbReference type="EMBL" id="WZL76196.1"/>
    </source>
</evidence>
<evidence type="ECO:0000259" key="6">
    <source>
        <dbReference type="PROSITE" id="PS50893"/>
    </source>
</evidence>
<dbReference type="InterPro" id="IPR003439">
    <property type="entry name" value="ABC_transporter-like_ATP-bd"/>
</dbReference>
<dbReference type="InterPro" id="IPR003593">
    <property type="entry name" value="AAA+_ATPase"/>
</dbReference>
<feature type="domain" description="ABC transporter" evidence="6">
    <location>
        <begin position="5"/>
        <end position="240"/>
    </location>
</feature>
<keyword evidence="4" id="KW-1278">Translocase</keyword>
<dbReference type="InterPro" id="IPR017871">
    <property type="entry name" value="ABC_transporter-like_CS"/>
</dbReference>
<evidence type="ECO:0000256" key="1">
    <source>
        <dbReference type="ARBA" id="ARBA00022448"/>
    </source>
</evidence>
<dbReference type="SMART" id="SM00382">
    <property type="entry name" value="AAA"/>
    <property type="match status" value="1"/>
</dbReference>
<dbReference type="PANTHER" id="PTHR42794:SF1">
    <property type="entry name" value="HEMIN IMPORT ATP-BINDING PROTEIN HMUV"/>
    <property type="match status" value="1"/>
</dbReference>
<reference evidence="7 8" key="1">
    <citation type="submission" date="2023-03" db="EMBL/GenBank/DDBJ databases">
        <title>Novel Species.</title>
        <authorList>
            <person name="Ma S."/>
        </authorList>
    </citation>
    <scope>NUCLEOTIDE SEQUENCE [LARGE SCALE GENOMIC DNA]</scope>
    <source>
        <strain evidence="7 8">B11</strain>
    </source>
</reference>
<keyword evidence="8" id="KW-1185">Reference proteome</keyword>
<dbReference type="SUPFAM" id="SSF52540">
    <property type="entry name" value="P-loop containing nucleoside triphosphate hydrolases"/>
    <property type="match status" value="1"/>
</dbReference>
<comment type="function">
    <text evidence="5">Part of the ABC transporter complex HmuTUV involved in hemin import. Responsible for energy coupling to the transport system.</text>
</comment>
<evidence type="ECO:0000256" key="4">
    <source>
        <dbReference type="ARBA" id="ARBA00022967"/>
    </source>
</evidence>
<keyword evidence="1" id="KW-0813">Transport</keyword>
<evidence type="ECO:0000256" key="2">
    <source>
        <dbReference type="ARBA" id="ARBA00022741"/>
    </source>
</evidence>
<protein>
    <submittedName>
        <fullName evidence="7">ABC transporter ATP-binding protein</fullName>
    </submittedName>
</protein>
<evidence type="ECO:0000256" key="5">
    <source>
        <dbReference type="ARBA" id="ARBA00037066"/>
    </source>
</evidence>
<dbReference type="GO" id="GO:0005524">
    <property type="term" value="F:ATP binding"/>
    <property type="evidence" value="ECO:0007669"/>
    <property type="project" value="UniProtKB-KW"/>
</dbReference>
<name>A0ABZ2YD46_9BACT</name>
<sequence length="428" mass="48227">MGEYLKAKELSFYYGSLPAVRRVNFGIERGAFVGVLGPNGSGKSTLLSLLAGLLEPAQGRVYLEGKDLLRLPRKARAKKIAMVFQNFPDQLELPCHEIVMMGRFPHWRKWQKESLRDYQVVNRAMQQTATLHLAEQPFAQLSGGEKQRVMIARALAQEPELLLLDEPTSHLDILYQLEIMSILTQLREQGITILCVLHDPNLAAQFCNQALFMKEGKIFAFGKIEEVMKSSVLSELFGVKFLEEIHPYTLRPFFIPLSISTPHKHPLKVHLICGGGSGKPLLRLLLQKGIEVSVGVVNQLDADEEAARKLNLEVVTEKPFSSIQKENLERAKQIAMQKNFVIIAPTFWGEGNLANLEMALSLQEKGKKVLLFEECFDVKFDFTGGKARKYLEALCKKGALIFKDLTSLFDYLDESSAHPKIERFSPEA</sequence>
<evidence type="ECO:0000313" key="8">
    <source>
        <dbReference type="Proteomes" id="UP001461341"/>
    </source>
</evidence>
<dbReference type="PROSITE" id="PS50893">
    <property type="entry name" value="ABC_TRANSPORTER_2"/>
    <property type="match status" value="1"/>
</dbReference>
<dbReference type="CDD" id="cd03214">
    <property type="entry name" value="ABC_Iron-Siderophores_B12_Hemin"/>
    <property type="match status" value="1"/>
</dbReference>
<dbReference type="Proteomes" id="UP001461341">
    <property type="component" value="Chromosome"/>
</dbReference>
<evidence type="ECO:0000256" key="3">
    <source>
        <dbReference type="ARBA" id="ARBA00022840"/>
    </source>
</evidence>
<dbReference type="PROSITE" id="PS00211">
    <property type="entry name" value="ABC_TRANSPORTER_1"/>
    <property type="match status" value="1"/>
</dbReference>
<dbReference type="EMBL" id="CP121689">
    <property type="protein sequence ID" value="WZL76196.1"/>
    <property type="molecule type" value="Genomic_DNA"/>
</dbReference>
<dbReference type="InterPro" id="IPR027417">
    <property type="entry name" value="P-loop_NTPase"/>
</dbReference>
<dbReference type="RefSeq" id="WP_369018354.1">
    <property type="nucleotide sequence ID" value="NZ_CP121689.1"/>
</dbReference>
<gene>
    <name evidence="7" type="ORF">QBE54_00240</name>
</gene>
<keyword evidence="3 7" id="KW-0067">ATP-binding</keyword>
<dbReference type="PANTHER" id="PTHR42794">
    <property type="entry name" value="HEMIN IMPORT ATP-BINDING PROTEIN HMUV"/>
    <property type="match status" value="1"/>
</dbReference>